<name>A0A5C3LR28_9AGAR</name>
<keyword evidence="6" id="KW-0964">Secreted</keyword>
<dbReference type="OrthoDB" id="269227at2759"/>
<feature type="active site" description="Proton donor" evidence="13">
    <location>
        <position position="522"/>
    </location>
</feature>
<evidence type="ECO:0000256" key="7">
    <source>
        <dbReference type="ARBA" id="ARBA00024699"/>
    </source>
</evidence>
<dbReference type="SUPFAM" id="SSF51905">
    <property type="entry name" value="FAD/NAD(P)-binding domain"/>
    <property type="match status" value="1"/>
</dbReference>
<evidence type="ECO:0000256" key="13">
    <source>
        <dbReference type="PIRSR" id="PIRSR000137-1"/>
    </source>
</evidence>
<protein>
    <recommendedName>
        <fullName evidence="5">pyranose dehydrogenase (acceptor)</fullName>
        <ecNumber evidence="5">1.1.99.29</ecNumber>
    </recommendedName>
</protein>
<proteinExistence type="inferred from homology"/>
<comment type="catalytic activity">
    <reaction evidence="8">
        <text>pyranose + acceptor = pyranos-2-ulose + reduced acceptor.</text>
        <dbReference type="EC" id="1.1.99.29"/>
    </reaction>
</comment>
<evidence type="ECO:0000256" key="6">
    <source>
        <dbReference type="ARBA" id="ARBA00022525"/>
    </source>
</evidence>
<dbReference type="PANTHER" id="PTHR11552:SF219">
    <property type="entry name" value="GLUCOSE-METHANOL-CHOLINE OXIDOREDUCTASE N-TERMINAL DOMAIN-CONTAINING PROTEIN"/>
    <property type="match status" value="1"/>
</dbReference>
<comment type="subcellular location">
    <subcellularLocation>
        <location evidence="2">Secreted</location>
    </subcellularLocation>
</comment>
<feature type="binding site" evidence="14">
    <location>
        <position position="242"/>
    </location>
    <ligand>
        <name>FAD</name>
        <dbReference type="ChEBI" id="CHEBI:57692"/>
    </ligand>
</feature>
<evidence type="ECO:0000256" key="2">
    <source>
        <dbReference type="ARBA" id="ARBA00004613"/>
    </source>
</evidence>
<dbReference type="STRING" id="68775.A0A5C3LR28"/>
<evidence type="ECO:0000256" key="5">
    <source>
        <dbReference type="ARBA" id="ARBA00013177"/>
    </source>
</evidence>
<evidence type="ECO:0000259" key="15">
    <source>
        <dbReference type="Pfam" id="PF00732"/>
    </source>
</evidence>
<dbReference type="PANTHER" id="PTHR11552">
    <property type="entry name" value="GLUCOSE-METHANOL-CHOLINE GMC OXIDOREDUCTASE"/>
    <property type="match status" value="1"/>
</dbReference>
<evidence type="ECO:0000256" key="9">
    <source>
        <dbReference type="ARBA" id="ARBA00034010"/>
    </source>
</evidence>
<comment type="function">
    <text evidence="7">Catalyzes the single-oxidation or sequential double oxidation reaction of carbohydrates primarily at carbon-2 and/or carbon-3 with the concomitant reduction of the flavin. The enzyme exhibits a broad sugar substrate specificity, oxidizing different aldopyranoses to the corresponding C-1, C-2, C-3 or C-1,2, C-2,3 and C-3,4 (di)dehydro sugars with substrate-specific regioselectivity. Accepts only a narrow range of electron acceptors such as substituted benzoquinones and complexed metal ions and reacts extremely slowly with O(2) as acceptor. May play a role in the natural recycling of plant matter by oxidizing all major monosaccharides in lignocellulose and by reducing quinone compounds or reactive radical species generated during lignin depolymerization.</text>
</comment>
<evidence type="ECO:0000256" key="3">
    <source>
        <dbReference type="ARBA" id="ARBA00010790"/>
    </source>
</evidence>
<dbReference type="InterPro" id="IPR012132">
    <property type="entry name" value="GMC_OxRdtase"/>
</dbReference>
<gene>
    <name evidence="17" type="ORF">BDQ12DRAFT_635507</name>
</gene>
<dbReference type="EC" id="1.1.99.29" evidence="5"/>
<comment type="catalytic activity">
    <reaction evidence="11">
        <text>a pyranoside + acceptor = a pyranosid-3-ulose + reduced acceptor.</text>
        <dbReference type="EC" id="1.1.99.29"/>
    </reaction>
</comment>
<dbReference type="SUPFAM" id="SSF54373">
    <property type="entry name" value="FAD-linked reductases, C-terminal domain"/>
    <property type="match status" value="1"/>
</dbReference>
<dbReference type="GO" id="GO:0050660">
    <property type="term" value="F:flavin adenine dinucleotide binding"/>
    <property type="evidence" value="ECO:0007669"/>
    <property type="project" value="InterPro"/>
</dbReference>
<dbReference type="GO" id="GO:0033718">
    <property type="term" value="F:pyranose dehydrogenase (acceptor) activity"/>
    <property type="evidence" value="ECO:0007669"/>
    <property type="project" value="UniProtKB-EC"/>
</dbReference>
<evidence type="ECO:0000313" key="18">
    <source>
        <dbReference type="Proteomes" id="UP000308652"/>
    </source>
</evidence>
<comment type="catalytic activity">
    <reaction evidence="9">
        <text>pyranose + acceptor = pyranos-2,3-diulose + reduced acceptor.</text>
        <dbReference type="EC" id="1.1.99.29"/>
    </reaction>
</comment>
<dbReference type="InterPro" id="IPR007867">
    <property type="entry name" value="GMC_OxRtase_C"/>
</dbReference>
<sequence>MWPFSSPYPEIPLHRIDNTEFDYIIIGGGTAGCCLASRLSENLHVSVLLLERGPLADTWASRVPLMSADIYRQGALAAIWPISPMINAHNRVVHAVIGEGLGGGSRINSIVYTRGIADYNKWKDMGHSDWGYDEVEPFFMKSETAISHRTSRFRGNIGPLLTRTFTELPFTVLKHVNEAAKSIGIPEVRDVNSPDAPIICCANMDVAIDPKMRRHSTFRAFLPKEVAVARNNNLKICTEAVVTRIDTELDASSKLRATSVQFQDAKPSSPARTYKARAKKEIILCAGAIANPQILMLSGIGPSDHLREHSIKIAKDLPGVGSYLKDHMALPIAFETPLDDSLHVLRRKPLRAIKELLNYLIFGCGLFVTPFLQSSIFVRSSLLNSNFEVVISDPSQQNARLPENIPDIEIMPIANRCIEGPSHETMDMIGVFSFLAALVKPKSSGTVRLASTDPHARAIIELGYLTDPEDNLVLRKAVRFSLRLAEQVVSQGYPLKPFTVPASNSDADIDEFIRQYIRTTYHYTSTCRMAPEKDPRPGVVDDELRVHGISGLRIADTSIFPDIVATHTMAPAVMVAEKCATYIKKSLVYEVDNA</sequence>
<feature type="binding site" evidence="14">
    <location>
        <begin position="108"/>
        <end position="111"/>
    </location>
    <ligand>
        <name>FAD</name>
        <dbReference type="ChEBI" id="CHEBI:57692"/>
    </ligand>
</feature>
<dbReference type="AlphaFoldDB" id="A0A5C3LR28"/>
<feature type="active site" description="Proton acceptor" evidence="13">
    <location>
        <position position="567"/>
    </location>
</feature>
<feature type="domain" description="Glucose-methanol-choline oxidoreductase N-terminal" evidence="15">
    <location>
        <begin position="21"/>
        <end position="328"/>
    </location>
</feature>
<evidence type="ECO:0000259" key="16">
    <source>
        <dbReference type="Pfam" id="PF05199"/>
    </source>
</evidence>
<comment type="subunit">
    <text evidence="4">Monomer.</text>
</comment>
<dbReference type="Gene3D" id="3.30.560.10">
    <property type="entry name" value="Glucose Oxidase, domain 3"/>
    <property type="match status" value="1"/>
</dbReference>
<dbReference type="Pfam" id="PF05199">
    <property type="entry name" value="GMC_oxred_C"/>
    <property type="match status" value="1"/>
</dbReference>
<comment type="catalytic activity">
    <reaction evidence="10">
        <text>pyranose + acceptor = pyranos-3-ulose + reduced acceptor.</text>
        <dbReference type="EC" id="1.1.99.29"/>
    </reaction>
</comment>
<evidence type="ECO:0000313" key="17">
    <source>
        <dbReference type="EMBL" id="TFK35047.1"/>
    </source>
</evidence>
<keyword evidence="14" id="KW-0285">Flavoprotein</keyword>
<comment type="catalytic activity">
    <reaction evidence="12">
        <text>a pyranoside + acceptor = a pyranosid-3,4-diulose + reduced acceptor.</text>
        <dbReference type="EC" id="1.1.99.29"/>
    </reaction>
</comment>
<keyword evidence="18" id="KW-1185">Reference proteome</keyword>
<dbReference type="InterPro" id="IPR000172">
    <property type="entry name" value="GMC_OxRdtase_N"/>
</dbReference>
<accession>A0A5C3LR28</accession>
<dbReference type="GO" id="GO:0005576">
    <property type="term" value="C:extracellular region"/>
    <property type="evidence" value="ECO:0007669"/>
    <property type="project" value="UniProtKB-SubCell"/>
</dbReference>
<organism evidence="17 18">
    <name type="scientific">Crucibulum laeve</name>
    <dbReference type="NCBI Taxonomy" id="68775"/>
    <lineage>
        <taxon>Eukaryota</taxon>
        <taxon>Fungi</taxon>
        <taxon>Dikarya</taxon>
        <taxon>Basidiomycota</taxon>
        <taxon>Agaricomycotina</taxon>
        <taxon>Agaricomycetes</taxon>
        <taxon>Agaricomycetidae</taxon>
        <taxon>Agaricales</taxon>
        <taxon>Agaricineae</taxon>
        <taxon>Nidulariaceae</taxon>
        <taxon>Crucibulum</taxon>
    </lineage>
</organism>
<dbReference type="Pfam" id="PF00732">
    <property type="entry name" value="GMC_oxred_N"/>
    <property type="match status" value="1"/>
</dbReference>
<dbReference type="Gene3D" id="3.50.50.60">
    <property type="entry name" value="FAD/NAD(P)-binding domain"/>
    <property type="match status" value="1"/>
</dbReference>
<evidence type="ECO:0000256" key="14">
    <source>
        <dbReference type="PIRSR" id="PIRSR000137-2"/>
    </source>
</evidence>
<keyword evidence="14" id="KW-0274">FAD</keyword>
<evidence type="ECO:0000256" key="8">
    <source>
        <dbReference type="ARBA" id="ARBA00033986"/>
    </source>
</evidence>
<dbReference type="PIRSF" id="PIRSF000137">
    <property type="entry name" value="Alcohol_oxidase"/>
    <property type="match status" value="1"/>
</dbReference>
<evidence type="ECO:0000256" key="12">
    <source>
        <dbReference type="ARBA" id="ARBA00034059"/>
    </source>
</evidence>
<evidence type="ECO:0000256" key="1">
    <source>
        <dbReference type="ARBA" id="ARBA00001974"/>
    </source>
</evidence>
<comment type="cofactor">
    <cofactor evidence="1 14">
        <name>FAD</name>
        <dbReference type="ChEBI" id="CHEBI:57692"/>
    </cofactor>
</comment>
<feature type="domain" description="Glucose-methanol-choline oxidoreductase C-terminal" evidence="16">
    <location>
        <begin position="441"/>
        <end position="576"/>
    </location>
</feature>
<evidence type="ECO:0000256" key="4">
    <source>
        <dbReference type="ARBA" id="ARBA00011245"/>
    </source>
</evidence>
<evidence type="ECO:0000256" key="10">
    <source>
        <dbReference type="ARBA" id="ARBA00034029"/>
    </source>
</evidence>
<reference evidence="17 18" key="1">
    <citation type="journal article" date="2019" name="Nat. Ecol. Evol.">
        <title>Megaphylogeny resolves global patterns of mushroom evolution.</title>
        <authorList>
            <person name="Varga T."/>
            <person name="Krizsan K."/>
            <person name="Foldi C."/>
            <person name="Dima B."/>
            <person name="Sanchez-Garcia M."/>
            <person name="Sanchez-Ramirez S."/>
            <person name="Szollosi G.J."/>
            <person name="Szarkandi J.G."/>
            <person name="Papp V."/>
            <person name="Albert L."/>
            <person name="Andreopoulos W."/>
            <person name="Angelini C."/>
            <person name="Antonin V."/>
            <person name="Barry K.W."/>
            <person name="Bougher N.L."/>
            <person name="Buchanan P."/>
            <person name="Buyck B."/>
            <person name="Bense V."/>
            <person name="Catcheside P."/>
            <person name="Chovatia M."/>
            <person name="Cooper J."/>
            <person name="Damon W."/>
            <person name="Desjardin D."/>
            <person name="Finy P."/>
            <person name="Geml J."/>
            <person name="Haridas S."/>
            <person name="Hughes K."/>
            <person name="Justo A."/>
            <person name="Karasinski D."/>
            <person name="Kautmanova I."/>
            <person name="Kiss B."/>
            <person name="Kocsube S."/>
            <person name="Kotiranta H."/>
            <person name="LaButti K.M."/>
            <person name="Lechner B.E."/>
            <person name="Liimatainen K."/>
            <person name="Lipzen A."/>
            <person name="Lukacs Z."/>
            <person name="Mihaltcheva S."/>
            <person name="Morgado L.N."/>
            <person name="Niskanen T."/>
            <person name="Noordeloos M.E."/>
            <person name="Ohm R.A."/>
            <person name="Ortiz-Santana B."/>
            <person name="Ovrebo C."/>
            <person name="Racz N."/>
            <person name="Riley R."/>
            <person name="Savchenko A."/>
            <person name="Shiryaev A."/>
            <person name="Soop K."/>
            <person name="Spirin V."/>
            <person name="Szebenyi C."/>
            <person name="Tomsovsky M."/>
            <person name="Tulloss R.E."/>
            <person name="Uehling J."/>
            <person name="Grigoriev I.V."/>
            <person name="Vagvolgyi C."/>
            <person name="Papp T."/>
            <person name="Martin F.M."/>
            <person name="Miettinen O."/>
            <person name="Hibbett D.S."/>
            <person name="Nagy L.G."/>
        </authorList>
    </citation>
    <scope>NUCLEOTIDE SEQUENCE [LARGE SCALE GENOMIC DNA]</scope>
    <source>
        <strain evidence="17 18">CBS 166.37</strain>
    </source>
</reference>
<comment type="similarity">
    <text evidence="3">Belongs to the GMC oxidoreductase family.</text>
</comment>
<dbReference type="InterPro" id="IPR036188">
    <property type="entry name" value="FAD/NAD-bd_sf"/>
</dbReference>
<evidence type="ECO:0000256" key="11">
    <source>
        <dbReference type="ARBA" id="ARBA00034050"/>
    </source>
</evidence>
<dbReference type="EMBL" id="ML213625">
    <property type="protein sequence ID" value="TFK35047.1"/>
    <property type="molecule type" value="Genomic_DNA"/>
</dbReference>
<dbReference type="Proteomes" id="UP000308652">
    <property type="component" value="Unassembled WGS sequence"/>
</dbReference>